<dbReference type="PROSITE" id="PS50949">
    <property type="entry name" value="HTH_GNTR"/>
    <property type="match status" value="1"/>
</dbReference>
<gene>
    <name evidence="5" type="ORF">I4J89_27505</name>
</gene>
<dbReference type="SMART" id="SM00866">
    <property type="entry name" value="UTRA"/>
    <property type="match status" value="1"/>
</dbReference>
<dbReference type="GO" id="GO:0003700">
    <property type="term" value="F:DNA-binding transcription factor activity"/>
    <property type="evidence" value="ECO:0007669"/>
    <property type="project" value="InterPro"/>
</dbReference>
<organism evidence="5 6">
    <name type="scientific">Actinoplanes aureus</name>
    <dbReference type="NCBI Taxonomy" id="2792083"/>
    <lineage>
        <taxon>Bacteria</taxon>
        <taxon>Bacillati</taxon>
        <taxon>Actinomycetota</taxon>
        <taxon>Actinomycetes</taxon>
        <taxon>Micromonosporales</taxon>
        <taxon>Micromonosporaceae</taxon>
        <taxon>Actinoplanes</taxon>
    </lineage>
</organism>
<evidence type="ECO:0000256" key="2">
    <source>
        <dbReference type="ARBA" id="ARBA00023125"/>
    </source>
</evidence>
<evidence type="ECO:0000313" key="5">
    <source>
        <dbReference type="EMBL" id="MBG0565206.1"/>
    </source>
</evidence>
<keyword evidence="6" id="KW-1185">Reference proteome</keyword>
<dbReference type="SUPFAM" id="SSF64288">
    <property type="entry name" value="Chorismate lyase-like"/>
    <property type="match status" value="1"/>
</dbReference>
<keyword evidence="2" id="KW-0238">DNA-binding</keyword>
<dbReference type="SMART" id="SM00345">
    <property type="entry name" value="HTH_GNTR"/>
    <property type="match status" value="1"/>
</dbReference>
<keyword evidence="1" id="KW-0805">Transcription regulation</keyword>
<keyword evidence="3" id="KW-0804">Transcription</keyword>
<evidence type="ECO:0000256" key="3">
    <source>
        <dbReference type="ARBA" id="ARBA00023163"/>
    </source>
</evidence>
<dbReference type="InterPro" id="IPR011663">
    <property type="entry name" value="UTRA"/>
</dbReference>
<name>A0A931CD96_9ACTN</name>
<dbReference type="PANTHER" id="PTHR44846">
    <property type="entry name" value="MANNOSYL-D-GLYCERATE TRANSPORT/METABOLISM SYSTEM REPRESSOR MNGR-RELATED"/>
    <property type="match status" value="1"/>
</dbReference>
<feature type="domain" description="HTH gntR-type" evidence="4">
    <location>
        <begin position="13"/>
        <end position="81"/>
    </location>
</feature>
<dbReference type="AlphaFoldDB" id="A0A931CD96"/>
<dbReference type="PRINTS" id="PR00035">
    <property type="entry name" value="HTHGNTR"/>
</dbReference>
<dbReference type="SUPFAM" id="SSF46785">
    <property type="entry name" value="Winged helix' DNA-binding domain"/>
    <property type="match status" value="1"/>
</dbReference>
<dbReference type="InterPro" id="IPR036390">
    <property type="entry name" value="WH_DNA-bd_sf"/>
</dbReference>
<dbReference type="Gene3D" id="1.10.10.10">
    <property type="entry name" value="Winged helix-like DNA-binding domain superfamily/Winged helix DNA-binding domain"/>
    <property type="match status" value="1"/>
</dbReference>
<comment type="caution">
    <text evidence="5">The sequence shown here is derived from an EMBL/GenBank/DDBJ whole genome shotgun (WGS) entry which is preliminary data.</text>
</comment>
<dbReference type="InterPro" id="IPR000524">
    <property type="entry name" value="Tscrpt_reg_HTH_GntR"/>
</dbReference>
<evidence type="ECO:0000256" key="1">
    <source>
        <dbReference type="ARBA" id="ARBA00023015"/>
    </source>
</evidence>
<dbReference type="EMBL" id="JADQTO010000014">
    <property type="protein sequence ID" value="MBG0565206.1"/>
    <property type="molecule type" value="Genomic_DNA"/>
</dbReference>
<dbReference type="CDD" id="cd07377">
    <property type="entry name" value="WHTH_GntR"/>
    <property type="match status" value="1"/>
</dbReference>
<protein>
    <submittedName>
        <fullName evidence="5">GntR family transcriptional regulator</fullName>
    </submittedName>
</protein>
<dbReference type="InterPro" id="IPR050679">
    <property type="entry name" value="Bact_HTH_transcr_reg"/>
</dbReference>
<dbReference type="InterPro" id="IPR036388">
    <property type="entry name" value="WH-like_DNA-bd_sf"/>
</dbReference>
<evidence type="ECO:0000259" key="4">
    <source>
        <dbReference type="PROSITE" id="PS50949"/>
    </source>
</evidence>
<dbReference type="Pfam" id="PF07702">
    <property type="entry name" value="UTRA"/>
    <property type="match status" value="1"/>
</dbReference>
<dbReference type="GO" id="GO:0003677">
    <property type="term" value="F:DNA binding"/>
    <property type="evidence" value="ECO:0007669"/>
    <property type="project" value="UniProtKB-KW"/>
</dbReference>
<dbReference type="RefSeq" id="WP_196416985.1">
    <property type="nucleotide sequence ID" value="NZ_JADQTO010000014.1"/>
</dbReference>
<proteinExistence type="predicted"/>
<evidence type="ECO:0000313" key="6">
    <source>
        <dbReference type="Proteomes" id="UP000598146"/>
    </source>
</evidence>
<sequence length="247" mass="26916">MAEPAESALVARVPAYRRIAADLAERIQAGEYRPGDALPAQRELSTRYGVTLMTLRQALQELRDGGLIVQQPGRGTYVAPVQAAYRVDTLRSFVDDLREQGHQVSTEVLAATVEAVPEPGLRLERLRRLGGRPAIHQTSWIPQPYAGAVSSADFRETSLYAALASAGVTIVRATERIVPGLLDESVAAVLERRAGSAVFVSERTTYASDDRPVVVDRAIILGDLMEIRAERAATRLSLQWGSSLDLR</sequence>
<dbReference type="InterPro" id="IPR028978">
    <property type="entry name" value="Chorismate_lyase_/UTRA_dom_sf"/>
</dbReference>
<dbReference type="Proteomes" id="UP000598146">
    <property type="component" value="Unassembled WGS sequence"/>
</dbReference>
<dbReference type="Gene3D" id="3.40.1410.10">
    <property type="entry name" value="Chorismate lyase-like"/>
    <property type="match status" value="1"/>
</dbReference>
<accession>A0A931CD96</accession>
<reference evidence="5" key="1">
    <citation type="submission" date="2020-11" db="EMBL/GenBank/DDBJ databases">
        <title>Isolation and identification of active actinomycetes.</title>
        <authorList>
            <person name="Sun X."/>
        </authorList>
    </citation>
    <scope>NUCLEOTIDE SEQUENCE</scope>
    <source>
        <strain evidence="5">NEAU-A11</strain>
    </source>
</reference>
<dbReference type="Pfam" id="PF00392">
    <property type="entry name" value="GntR"/>
    <property type="match status" value="1"/>
</dbReference>